<feature type="chain" id="PRO_5045848888" evidence="3">
    <location>
        <begin position="26"/>
        <end position="176"/>
    </location>
</feature>
<reference evidence="6" key="1">
    <citation type="journal article" date="2019" name="Int. J. Syst. Evol. Microbiol.">
        <title>The Global Catalogue of Microorganisms (GCM) 10K type strain sequencing project: providing services to taxonomists for standard genome sequencing and annotation.</title>
        <authorList>
            <consortium name="The Broad Institute Genomics Platform"/>
            <consortium name="The Broad Institute Genome Sequencing Center for Infectious Disease"/>
            <person name="Wu L."/>
            <person name="Ma J."/>
        </authorList>
    </citation>
    <scope>NUCLEOTIDE SEQUENCE [LARGE SCALE GENOMIC DNA]</scope>
    <source>
        <strain evidence="6">CGMCC 4.7241</strain>
    </source>
</reference>
<keyword evidence="6" id="KW-1185">Reference proteome</keyword>
<dbReference type="InterPro" id="IPR001647">
    <property type="entry name" value="HTH_TetR"/>
</dbReference>
<proteinExistence type="predicted"/>
<evidence type="ECO:0000259" key="4">
    <source>
        <dbReference type="PROSITE" id="PS50977"/>
    </source>
</evidence>
<dbReference type="EMBL" id="JBHRZH010000020">
    <property type="protein sequence ID" value="MFC3763794.1"/>
    <property type="molecule type" value="Genomic_DNA"/>
</dbReference>
<dbReference type="RefSeq" id="WP_205118662.1">
    <property type="nucleotide sequence ID" value="NZ_JAFBCM010000001.1"/>
</dbReference>
<name>A0ABV7YIE1_9ACTN</name>
<protein>
    <submittedName>
        <fullName evidence="5">TetR/AcrR family transcriptional regulator</fullName>
    </submittedName>
</protein>
<dbReference type="Pfam" id="PF00440">
    <property type="entry name" value="TetR_N"/>
    <property type="match status" value="1"/>
</dbReference>
<evidence type="ECO:0000313" key="5">
    <source>
        <dbReference type="EMBL" id="MFC3763794.1"/>
    </source>
</evidence>
<sequence>MSASTRQSSDSRRTALIAAALPAFASAGLHGTAVSAVTDAVGITQPYAFSLFGTKKGLFLAAVEFCFDKVASMFRAAALAAPPDGRMQAMARAYDELLQDRTVLQFQLQCYASAGDPEVREVVGRRMAELFDLFQEVGGMPLEEARLFLAKGMLCNLSVMLDLPQLLPHDFDDDCD</sequence>
<evidence type="ECO:0000256" key="3">
    <source>
        <dbReference type="SAM" id="SignalP"/>
    </source>
</evidence>
<dbReference type="Proteomes" id="UP001595699">
    <property type="component" value="Unassembled WGS sequence"/>
</dbReference>
<organism evidence="5 6">
    <name type="scientific">Tenggerimyces flavus</name>
    <dbReference type="NCBI Taxonomy" id="1708749"/>
    <lineage>
        <taxon>Bacteria</taxon>
        <taxon>Bacillati</taxon>
        <taxon>Actinomycetota</taxon>
        <taxon>Actinomycetes</taxon>
        <taxon>Propionibacteriales</taxon>
        <taxon>Nocardioidaceae</taxon>
        <taxon>Tenggerimyces</taxon>
    </lineage>
</organism>
<dbReference type="PANTHER" id="PTHR30055">
    <property type="entry name" value="HTH-TYPE TRANSCRIPTIONAL REGULATOR RUTR"/>
    <property type="match status" value="1"/>
</dbReference>
<feature type="domain" description="HTH tetR-type" evidence="4">
    <location>
        <begin position="10"/>
        <end position="70"/>
    </location>
</feature>
<dbReference type="PROSITE" id="PS50977">
    <property type="entry name" value="HTH_TETR_2"/>
    <property type="match status" value="1"/>
</dbReference>
<feature type="DNA-binding region" description="H-T-H motif" evidence="2">
    <location>
        <begin position="33"/>
        <end position="52"/>
    </location>
</feature>
<accession>A0ABV7YIE1</accession>
<gene>
    <name evidence="5" type="ORF">ACFOUW_23345</name>
</gene>
<dbReference type="InterPro" id="IPR009057">
    <property type="entry name" value="Homeodomain-like_sf"/>
</dbReference>
<evidence type="ECO:0000313" key="6">
    <source>
        <dbReference type="Proteomes" id="UP001595699"/>
    </source>
</evidence>
<evidence type="ECO:0000256" key="2">
    <source>
        <dbReference type="PROSITE-ProRule" id="PRU00335"/>
    </source>
</evidence>
<dbReference type="Gene3D" id="1.10.357.10">
    <property type="entry name" value="Tetracycline Repressor, domain 2"/>
    <property type="match status" value="1"/>
</dbReference>
<keyword evidence="3" id="KW-0732">Signal</keyword>
<feature type="signal peptide" evidence="3">
    <location>
        <begin position="1"/>
        <end position="25"/>
    </location>
</feature>
<comment type="caution">
    <text evidence="5">The sequence shown here is derived from an EMBL/GenBank/DDBJ whole genome shotgun (WGS) entry which is preliminary data.</text>
</comment>
<dbReference type="PANTHER" id="PTHR30055:SF146">
    <property type="entry name" value="HTH-TYPE TRANSCRIPTIONAL DUAL REGULATOR CECR"/>
    <property type="match status" value="1"/>
</dbReference>
<dbReference type="SUPFAM" id="SSF46689">
    <property type="entry name" value="Homeodomain-like"/>
    <property type="match status" value="1"/>
</dbReference>
<evidence type="ECO:0000256" key="1">
    <source>
        <dbReference type="ARBA" id="ARBA00023125"/>
    </source>
</evidence>
<keyword evidence="1 2" id="KW-0238">DNA-binding</keyword>
<dbReference type="InterPro" id="IPR050109">
    <property type="entry name" value="HTH-type_TetR-like_transc_reg"/>
</dbReference>